<proteinExistence type="inferred from homology"/>
<evidence type="ECO:0000256" key="5">
    <source>
        <dbReference type="ARBA" id="ARBA00022989"/>
    </source>
</evidence>
<evidence type="ECO:0000259" key="8">
    <source>
        <dbReference type="Pfam" id="PF03458"/>
    </source>
</evidence>
<dbReference type="PANTHER" id="PTHR30506:SF3">
    <property type="entry name" value="UPF0126 INNER MEMBRANE PROTEIN YADS-RELATED"/>
    <property type="match status" value="1"/>
</dbReference>
<dbReference type="RefSeq" id="WP_134759638.1">
    <property type="nucleotide sequence ID" value="NZ_CP038151.1"/>
</dbReference>
<name>A0A4P7D9D0_9BURK</name>
<dbReference type="EMBL" id="CP038151">
    <property type="protein sequence ID" value="QBR03840.1"/>
    <property type="molecule type" value="Genomic_DNA"/>
</dbReference>
<evidence type="ECO:0000256" key="2">
    <source>
        <dbReference type="ARBA" id="ARBA00008193"/>
    </source>
</evidence>
<evidence type="ECO:0000256" key="1">
    <source>
        <dbReference type="ARBA" id="ARBA00004651"/>
    </source>
</evidence>
<keyword evidence="3" id="KW-1003">Cell membrane</keyword>
<comment type="subcellular location">
    <subcellularLocation>
        <location evidence="1">Cell membrane</location>
        <topology evidence="1">Multi-pass membrane protein</topology>
    </subcellularLocation>
</comment>
<feature type="transmembrane region" description="Helical" evidence="7">
    <location>
        <begin position="176"/>
        <end position="197"/>
    </location>
</feature>
<keyword evidence="10" id="KW-1185">Reference proteome</keyword>
<reference evidence="9 10" key="1">
    <citation type="submission" date="2019-03" db="EMBL/GenBank/DDBJ databases">
        <title>Paraburkholderia sp. 7MH5, isolated from subtropical forest soil.</title>
        <authorList>
            <person name="Gao Z.-H."/>
            <person name="Qiu L.-H."/>
        </authorList>
    </citation>
    <scope>NUCLEOTIDE SEQUENCE [LARGE SCALE GENOMIC DNA]</scope>
    <source>
        <strain evidence="9 10">7MH5</strain>
    </source>
</reference>
<dbReference type="Pfam" id="PF03458">
    <property type="entry name" value="Gly_transporter"/>
    <property type="match status" value="2"/>
</dbReference>
<comment type="similarity">
    <text evidence="2">Belongs to the UPF0126 family.</text>
</comment>
<dbReference type="OrthoDB" id="9791874at2"/>
<dbReference type="AlphaFoldDB" id="A0A4P7D9D0"/>
<feature type="transmembrane region" description="Helical" evidence="7">
    <location>
        <begin position="95"/>
        <end position="115"/>
    </location>
</feature>
<feature type="transmembrane region" description="Helical" evidence="7">
    <location>
        <begin position="121"/>
        <end position="140"/>
    </location>
</feature>
<dbReference type="InterPro" id="IPR005115">
    <property type="entry name" value="Gly_transporter"/>
</dbReference>
<evidence type="ECO:0000313" key="10">
    <source>
        <dbReference type="Proteomes" id="UP000295727"/>
    </source>
</evidence>
<sequence length="225" mass="24052">MNVHTAYTVLDLIGTFAFAISGAVAARQRRLDLFGIIVVTFMVACGGGIVRDVSIGAIPPAGLSNWAYLAVSLLAAALTIAAYPQVRRLRHPVLFFDAIGLGLFAVAGAQKAWVWTDSAETAILLGMVSAVGGGVLRDILLSRVPAILEREIYASAALLGAALQVVLTANDWSSFWTPWVATLACVALRLASLYFGWRLPVFHTREGVKRSQTRADSTGDQHNTQ</sequence>
<keyword evidence="4 7" id="KW-0812">Transmembrane</keyword>
<feature type="transmembrane region" description="Helical" evidence="7">
    <location>
        <begin position="63"/>
        <end position="83"/>
    </location>
</feature>
<feature type="domain" description="Glycine transporter" evidence="8">
    <location>
        <begin position="9"/>
        <end position="83"/>
    </location>
</feature>
<dbReference type="PANTHER" id="PTHR30506">
    <property type="entry name" value="INNER MEMBRANE PROTEIN"/>
    <property type="match status" value="1"/>
</dbReference>
<dbReference type="GO" id="GO:0005886">
    <property type="term" value="C:plasma membrane"/>
    <property type="evidence" value="ECO:0007669"/>
    <property type="project" value="UniProtKB-SubCell"/>
</dbReference>
<dbReference type="Proteomes" id="UP000295727">
    <property type="component" value="Chromosome 4"/>
</dbReference>
<evidence type="ECO:0000313" key="9">
    <source>
        <dbReference type="EMBL" id="QBR03840.1"/>
    </source>
</evidence>
<evidence type="ECO:0000256" key="4">
    <source>
        <dbReference type="ARBA" id="ARBA00022692"/>
    </source>
</evidence>
<protein>
    <submittedName>
        <fullName evidence="9">Trimeric intracellular cation channel family protein</fullName>
    </submittedName>
</protein>
<organism evidence="9 10">
    <name type="scientific">Paraburkholderia pallida</name>
    <dbReference type="NCBI Taxonomy" id="2547399"/>
    <lineage>
        <taxon>Bacteria</taxon>
        <taxon>Pseudomonadati</taxon>
        <taxon>Pseudomonadota</taxon>
        <taxon>Betaproteobacteria</taxon>
        <taxon>Burkholderiales</taxon>
        <taxon>Burkholderiaceae</taxon>
        <taxon>Paraburkholderia</taxon>
    </lineage>
</organism>
<feature type="domain" description="Glycine transporter" evidence="8">
    <location>
        <begin position="95"/>
        <end position="167"/>
    </location>
</feature>
<evidence type="ECO:0000256" key="7">
    <source>
        <dbReference type="SAM" id="Phobius"/>
    </source>
</evidence>
<feature type="transmembrane region" description="Helical" evidence="7">
    <location>
        <begin position="6"/>
        <end position="26"/>
    </location>
</feature>
<keyword evidence="5 7" id="KW-1133">Transmembrane helix</keyword>
<evidence type="ECO:0000256" key="3">
    <source>
        <dbReference type="ARBA" id="ARBA00022475"/>
    </source>
</evidence>
<evidence type="ECO:0000256" key="6">
    <source>
        <dbReference type="ARBA" id="ARBA00023136"/>
    </source>
</evidence>
<feature type="transmembrane region" description="Helical" evidence="7">
    <location>
        <begin position="152"/>
        <end position="170"/>
    </location>
</feature>
<dbReference type="KEGG" id="ppai:E1956_38590"/>
<accession>A0A4P7D9D0</accession>
<feature type="transmembrane region" description="Helical" evidence="7">
    <location>
        <begin position="33"/>
        <end position="51"/>
    </location>
</feature>
<keyword evidence="6 7" id="KW-0472">Membrane</keyword>
<gene>
    <name evidence="9" type="ORF">E1956_38590</name>
</gene>